<name>A0A8S5QLB8_9CAUD</name>
<sequence>MDKNCFVKGIMAGKMLKTRSVGTPASAASVAPSSAAGYDKASFLAGLAVGMSTQGALRWPALLGVGSTRASSTDEMLVELYILDMLGKLVVPKLPGMTALQKWLKEERFTDPSEYADRRKKFGEEIAWHFYERGFKLSAYNGTDLPLKIKDMTSLGTSDSSHYWKYFPYGSSYGEQQVAPIGDDGSTLGANVRSAFTMPETIPGGLIGDFTVKITCNVLPRGKYRLSCVSAQACTPAPLANADGLWAGIQLQHPYNADPGYTVTKETAGVKYNSYNTIMIRGFPPGNYIEFDTKVNGAEFSFYVCSISSSRSETSQPNSYLGREIKFAPNTRYTASVEYSLELLEIYDPIPEEKASLADVLKAADRSGLYYQSITEEKTLLPMLLIDNDPVTIRDVERTKISGNGDVRPDVKHSAKNYKEDRNNTSLNVQVENDNPEYKRVFKWVEIVDDKWEIHEKLSVVASCYYKFTSEKISSFSAFGLYATEKNNKGASVVNSFALEIRRTTQ</sequence>
<reference evidence="1" key="1">
    <citation type="journal article" date="2021" name="Proc. Natl. Acad. Sci. U.S.A.">
        <title>A Catalog of Tens of Thousands of Viruses from Human Metagenomes Reveals Hidden Associations with Chronic Diseases.</title>
        <authorList>
            <person name="Tisza M.J."/>
            <person name="Buck C.B."/>
        </authorList>
    </citation>
    <scope>NUCLEOTIDE SEQUENCE</scope>
    <source>
        <strain evidence="1">CtVCm11</strain>
    </source>
</reference>
<evidence type="ECO:0000313" key="1">
    <source>
        <dbReference type="EMBL" id="DAE19872.1"/>
    </source>
</evidence>
<protein>
    <submittedName>
        <fullName evidence="1">Uncharacterized protein</fullName>
    </submittedName>
</protein>
<organism evidence="1">
    <name type="scientific">Siphoviridae sp. ctVCm11</name>
    <dbReference type="NCBI Taxonomy" id="2826358"/>
    <lineage>
        <taxon>Viruses</taxon>
        <taxon>Duplodnaviria</taxon>
        <taxon>Heunggongvirae</taxon>
        <taxon>Uroviricota</taxon>
        <taxon>Caudoviricetes</taxon>
    </lineage>
</organism>
<dbReference type="EMBL" id="BK015688">
    <property type="protein sequence ID" value="DAE19872.1"/>
    <property type="molecule type" value="Genomic_DNA"/>
</dbReference>
<accession>A0A8S5QLB8</accession>
<proteinExistence type="predicted"/>